<evidence type="ECO:0000256" key="3">
    <source>
        <dbReference type="ARBA" id="ARBA00022679"/>
    </source>
</evidence>
<gene>
    <name evidence="12" type="ORF">MUK42_04717</name>
</gene>
<feature type="compositionally biased region" description="Basic residues" evidence="11">
    <location>
        <begin position="100"/>
        <end position="112"/>
    </location>
</feature>
<dbReference type="InterPro" id="IPR008576">
    <property type="entry name" value="MeTrfase_NTM1"/>
</dbReference>
<dbReference type="GO" id="GO:0005737">
    <property type="term" value="C:cytoplasm"/>
    <property type="evidence" value="ECO:0007669"/>
    <property type="project" value="TreeGrafter"/>
</dbReference>
<keyword evidence="4" id="KW-0949">S-adenosyl-L-methionine</keyword>
<dbReference type="PANTHER" id="PTHR12753">
    <property type="entry name" value="AD-003 - RELATED"/>
    <property type="match status" value="1"/>
</dbReference>
<keyword evidence="13" id="KW-1185">Reference proteome</keyword>
<dbReference type="EMBL" id="CP097508">
    <property type="protein sequence ID" value="URE10814.1"/>
    <property type="molecule type" value="Genomic_DNA"/>
</dbReference>
<dbReference type="GO" id="GO:0071885">
    <property type="term" value="F:N-terminal protein N-methyltransferase activity"/>
    <property type="evidence" value="ECO:0007669"/>
    <property type="project" value="UniProtKB-EC"/>
</dbReference>
<keyword evidence="3" id="KW-0808">Transferase</keyword>
<organism evidence="12 13">
    <name type="scientific">Musa troglodytarum</name>
    <name type="common">fe'i banana</name>
    <dbReference type="NCBI Taxonomy" id="320322"/>
    <lineage>
        <taxon>Eukaryota</taxon>
        <taxon>Viridiplantae</taxon>
        <taxon>Streptophyta</taxon>
        <taxon>Embryophyta</taxon>
        <taxon>Tracheophyta</taxon>
        <taxon>Spermatophyta</taxon>
        <taxon>Magnoliopsida</taxon>
        <taxon>Liliopsida</taxon>
        <taxon>Zingiberales</taxon>
        <taxon>Musaceae</taxon>
        <taxon>Musa</taxon>
    </lineage>
</organism>
<evidence type="ECO:0000256" key="6">
    <source>
        <dbReference type="ARBA" id="ARBA00039449"/>
    </source>
</evidence>
<dbReference type="AlphaFoldDB" id="A0A9E7G950"/>
<dbReference type="OrthoDB" id="1298661at2759"/>
<comment type="similarity">
    <text evidence="1">Belongs to the methyltransferase superfamily. NTM1 family.</text>
</comment>
<sequence>MAHFRLRLRVVYGLDLAGRCRGQPCVYVGRGRGEATSGFVLDKEDNSITRSDSYFKDLFKQCGLHLYRTKDQKGFPEELFPVKMYALVTDKRRGSNNGRGKTRQHKPAVIKS</sequence>
<evidence type="ECO:0000313" key="13">
    <source>
        <dbReference type="Proteomes" id="UP001055439"/>
    </source>
</evidence>
<evidence type="ECO:0000313" key="12">
    <source>
        <dbReference type="EMBL" id="URE10814.1"/>
    </source>
</evidence>
<evidence type="ECO:0000256" key="11">
    <source>
        <dbReference type="SAM" id="MobiDB-lite"/>
    </source>
</evidence>
<feature type="region of interest" description="Disordered" evidence="11">
    <location>
        <begin position="91"/>
        <end position="112"/>
    </location>
</feature>
<reference evidence="12" key="1">
    <citation type="submission" date="2022-05" db="EMBL/GenBank/DDBJ databases">
        <title>The Musa troglodytarum L. genome provides insights into the mechanism of non-climacteric behaviour and enrichment of carotenoids.</title>
        <authorList>
            <person name="Wang J."/>
        </authorList>
    </citation>
    <scope>NUCLEOTIDE SEQUENCE</scope>
    <source>
        <tissue evidence="12">Leaf</tissue>
    </source>
</reference>
<proteinExistence type="inferred from homology"/>
<dbReference type="InterPro" id="IPR029063">
    <property type="entry name" value="SAM-dependent_MTases_sf"/>
</dbReference>
<evidence type="ECO:0000256" key="1">
    <source>
        <dbReference type="ARBA" id="ARBA00009059"/>
    </source>
</evidence>
<keyword evidence="2" id="KW-0489">Methyltransferase</keyword>
<dbReference type="Proteomes" id="UP001055439">
    <property type="component" value="Chromosome 6"/>
</dbReference>
<accession>A0A9E7G950</accession>
<evidence type="ECO:0000256" key="10">
    <source>
        <dbReference type="ARBA" id="ARBA00048167"/>
    </source>
</evidence>
<evidence type="ECO:0000256" key="7">
    <source>
        <dbReference type="ARBA" id="ARBA00043129"/>
    </source>
</evidence>
<evidence type="ECO:0000256" key="4">
    <source>
        <dbReference type="ARBA" id="ARBA00022691"/>
    </source>
</evidence>
<evidence type="ECO:0000256" key="9">
    <source>
        <dbReference type="ARBA" id="ARBA00047885"/>
    </source>
</evidence>
<dbReference type="Gene3D" id="3.40.50.150">
    <property type="entry name" value="Vaccinia Virus protein VP39"/>
    <property type="match status" value="1"/>
</dbReference>
<comment type="catalytic activity">
    <reaction evidence="8">
        <text>N-terminal L-seryl-L-prolyl-L-lysyl-[protein] + 3 S-adenosyl-L-methionine = N-terminal N,N,N-trimethyl-L-seryl-L-prolyl-L-lysyl-[protein] + 3 S-adenosyl-L-homocysteine + 3 H(+)</text>
        <dbReference type="Rhea" id="RHEA:54724"/>
        <dbReference type="Rhea" id="RHEA-COMP:13789"/>
        <dbReference type="Rhea" id="RHEA-COMP:13973"/>
        <dbReference type="ChEBI" id="CHEBI:15378"/>
        <dbReference type="ChEBI" id="CHEBI:57856"/>
        <dbReference type="ChEBI" id="CHEBI:59789"/>
        <dbReference type="ChEBI" id="CHEBI:138061"/>
        <dbReference type="ChEBI" id="CHEBI:138317"/>
        <dbReference type="EC" id="2.1.1.244"/>
    </reaction>
</comment>
<dbReference type="Pfam" id="PF05891">
    <property type="entry name" value="Methyltransf_PK"/>
    <property type="match status" value="1"/>
</dbReference>
<comment type="catalytic activity">
    <reaction evidence="9">
        <text>N-terminal L-prolyl-L-prolyl-L-lysyl-[protein] + 2 S-adenosyl-L-methionine = N-terminal N,N-dimethyl-L-prolyl-L-prolyl-L-lysyl-[protein] + 2 S-adenosyl-L-homocysteine + 2 H(+)</text>
        <dbReference type="Rhea" id="RHEA:54736"/>
        <dbReference type="Rhea" id="RHEA-COMP:13787"/>
        <dbReference type="Rhea" id="RHEA-COMP:13974"/>
        <dbReference type="ChEBI" id="CHEBI:15378"/>
        <dbReference type="ChEBI" id="CHEBI:57856"/>
        <dbReference type="ChEBI" id="CHEBI:59789"/>
        <dbReference type="ChEBI" id="CHEBI:138059"/>
        <dbReference type="ChEBI" id="CHEBI:138318"/>
        <dbReference type="EC" id="2.1.1.244"/>
    </reaction>
</comment>
<dbReference type="EC" id="2.1.1.244" evidence="5"/>
<dbReference type="PANTHER" id="PTHR12753:SF0">
    <property type="entry name" value="ALPHA N-TERMINAL PROTEIN METHYLTRANSFERASE 1"/>
    <property type="match status" value="1"/>
</dbReference>
<evidence type="ECO:0000256" key="8">
    <source>
        <dbReference type="ARBA" id="ARBA00047306"/>
    </source>
</evidence>
<evidence type="ECO:0000256" key="2">
    <source>
        <dbReference type="ARBA" id="ARBA00022603"/>
    </source>
</evidence>
<evidence type="ECO:0000256" key="5">
    <source>
        <dbReference type="ARBA" id="ARBA00039112"/>
    </source>
</evidence>
<protein>
    <recommendedName>
        <fullName evidence="6">Alpha N-terminal protein methyltransferase 1</fullName>
        <ecNumber evidence="5">2.1.1.244</ecNumber>
    </recommendedName>
    <alternativeName>
        <fullName evidence="7">X-Pro-Lys N-terminal protein methyltransferase 1</fullName>
    </alternativeName>
</protein>
<comment type="catalytic activity">
    <reaction evidence="10">
        <text>N-terminal L-alanyl-L-prolyl-L-lysyl-[protein] + 3 S-adenosyl-L-methionine = N-terminal N,N,N-trimethyl-L-alanyl-L-prolyl-L-lysyl-[protein] + 3 S-adenosyl-L-homocysteine + 3 H(+)</text>
        <dbReference type="Rhea" id="RHEA:54712"/>
        <dbReference type="Rhea" id="RHEA-COMP:13785"/>
        <dbReference type="Rhea" id="RHEA-COMP:13971"/>
        <dbReference type="ChEBI" id="CHEBI:15378"/>
        <dbReference type="ChEBI" id="CHEBI:57856"/>
        <dbReference type="ChEBI" id="CHEBI:59789"/>
        <dbReference type="ChEBI" id="CHEBI:138057"/>
        <dbReference type="ChEBI" id="CHEBI:138315"/>
        <dbReference type="EC" id="2.1.1.244"/>
    </reaction>
</comment>
<name>A0A9E7G950_9LILI</name>
<dbReference type="GO" id="GO:0032259">
    <property type="term" value="P:methylation"/>
    <property type="evidence" value="ECO:0007669"/>
    <property type="project" value="UniProtKB-KW"/>
</dbReference>